<evidence type="ECO:0000313" key="9">
    <source>
        <dbReference type="EMBL" id="SDH51803.1"/>
    </source>
</evidence>
<dbReference type="CDD" id="cd01086">
    <property type="entry name" value="MetAP1"/>
    <property type="match status" value="1"/>
</dbReference>
<name>A0A1G8D2Q6_9MICO</name>
<comment type="catalytic activity">
    <reaction evidence="6 7">
        <text>Release of N-terminal amino acids, preferentially methionine, from peptides and arylamides.</text>
        <dbReference type="EC" id="3.4.11.18"/>
    </reaction>
</comment>
<feature type="binding site" evidence="6">
    <location>
        <position position="174"/>
    </location>
    <ligand>
        <name>a divalent metal cation</name>
        <dbReference type="ChEBI" id="CHEBI:60240"/>
        <label>2</label>
        <note>catalytic</note>
    </ligand>
</feature>
<keyword evidence="4 6" id="KW-0479">Metal-binding</keyword>
<evidence type="ECO:0000256" key="7">
    <source>
        <dbReference type="RuleBase" id="RU003653"/>
    </source>
</evidence>
<dbReference type="HAMAP" id="MF_01974">
    <property type="entry name" value="MetAP_1"/>
    <property type="match status" value="1"/>
</dbReference>
<dbReference type="SUPFAM" id="SSF55920">
    <property type="entry name" value="Creatinase/aminopeptidase"/>
    <property type="match status" value="1"/>
</dbReference>
<evidence type="ECO:0000259" key="8">
    <source>
        <dbReference type="Pfam" id="PF00557"/>
    </source>
</evidence>
<comment type="similarity">
    <text evidence="6">Belongs to the peptidase M24A family. Methionine aminopeptidase type 1 subfamily.</text>
</comment>
<gene>
    <name evidence="6" type="primary">map</name>
    <name evidence="9" type="ORF">SAMN04489720_1490</name>
</gene>
<evidence type="ECO:0000313" key="10">
    <source>
        <dbReference type="Proteomes" id="UP000198822"/>
    </source>
</evidence>
<feature type="binding site" evidence="6">
    <location>
        <position position="111"/>
    </location>
    <ligand>
        <name>a divalent metal cation</name>
        <dbReference type="ChEBI" id="CHEBI:60240"/>
        <label>1</label>
    </ligand>
</feature>
<dbReference type="EC" id="3.4.11.18" evidence="6 7"/>
<reference evidence="10" key="1">
    <citation type="submission" date="2016-10" db="EMBL/GenBank/DDBJ databases">
        <authorList>
            <person name="Varghese N."/>
            <person name="Submissions S."/>
        </authorList>
    </citation>
    <scope>NUCLEOTIDE SEQUENCE [LARGE SCALE GENOMIC DNA]</scope>
    <source>
        <strain evidence="10">DSM 22002</strain>
    </source>
</reference>
<dbReference type="InterPro" id="IPR002467">
    <property type="entry name" value="Pept_M24A_MAP1"/>
</dbReference>
<evidence type="ECO:0000256" key="5">
    <source>
        <dbReference type="ARBA" id="ARBA00022801"/>
    </source>
</evidence>
<dbReference type="InterPro" id="IPR000994">
    <property type="entry name" value="Pept_M24"/>
</dbReference>
<dbReference type="Pfam" id="PF00557">
    <property type="entry name" value="Peptidase_M24"/>
    <property type="match status" value="1"/>
</dbReference>
<feature type="binding site" evidence="6">
    <location>
        <position position="238"/>
    </location>
    <ligand>
        <name>a divalent metal cation</name>
        <dbReference type="ChEBI" id="CHEBI:60240"/>
        <label>1</label>
    </ligand>
</feature>
<keyword evidence="2 6" id="KW-0031">Aminopeptidase</keyword>
<comment type="cofactor">
    <cofactor evidence="6">
        <name>Co(2+)</name>
        <dbReference type="ChEBI" id="CHEBI:48828"/>
    </cofactor>
    <cofactor evidence="6">
        <name>Zn(2+)</name>
        <dbReference type="ChEBI" id="CHEBI:29105"/>
    </cofactor>
    <cofactor evidence="6">
        <name>Mn(2+)</name>
        <dbReference type="ChEBI" id="CHEBI:29035"/>
    </cofactor>
    <cofactor evidence="6">
        <name>Fe(2+)</name>
        <dbReference type="ChEBI" id="CHEBI:29033"/>
    </cofactor>
    <text evidence="6">Binds 2 divalent metal cations per subunit. Has a high-affinity and a low affinity metal-binding site. The true nature of the physiological cofactor is under debate. The enzyme is active with cobalt, zinc, manganese or divalent iron ions. Most likely, methionine aminopeptidases function as mononuclear Fe(2+)-metalloproteases under physiological conditions, and the catalytically relevant metal-binding site has been assigned to the histidine-containing high-affinity site.</text>
</comment>
<keyword evidence="3 6" id="KW-0645">Protease</keyword>
<evidence type="ECO:0000256" key="1">
    <source>
        <dbReference type="ARBA" id="ARBA00002521"/>
    </source>
</evidence>
<dbReference type="InterPro" id="IPR036005">
    <property type="entry name" value="Creatinase/aminopeptidase-like"/>
</dbReference>
<dbReference type="PRINTS" id="PR00599">
    <property type="entry name" value="MAPEPTIDASE"/>
</dbReference>
<dbReference type="GO" id="GO:0070006">
    <property type="term" value="F:metalloaminopeptidase activity"/>
    <property type="evidence" value="ECO:0007669"/>
    <property type="project" value="UniProtKB-UniRule"/>
</dbReference>
<feature type="binding site" evidence="6">
    <location>
        <position position="207"/>
    </location>
    <ligand>
        <name>a divalent metal cation</name>
        <dbReference type="ChEBI" id="CHEBI:60240"/>
        <label>2</label>
        <note>catalytic</note>
    </ligand>
</feature>
<dbReference type="GO" id="GO:0005829">
    <property type="term" value="C:cytosol"/>
    <property type="evidence" value="ECO:0007669"/>
    <property type="project" value="TreeGrafter"/>
</dbReference>
<evidence type="ECO:0000256" key="4">
    <source>
        <dbReference type="ARBA" id="ARBA00022723"/>
    </source>
</evidence>
<feature type="domain" description="Peptidase M24" evidence="8">
    <location>
        <begin position="13"/>
        <end position="245"/>
    </location>
</feature>
<dbReference type="GO" id="GO:0006508">
    <property type="term" value="P:proteolysis"/>
    <property type="evidence" value="ECO:0007669"/>
    <property type="project" value="UniProtKB-KW"/>
</dbReference>
<dbReference type="STRING" id="399736.SAMN04489720_1490"/>
<dbReference type="Proteomes" id="UP000198822">
    <property type="component" value="Chromosome I"/>
</dbReference>
<feature type="binding site" evidence="6">
    <location>
        <position position="238"/>
    </location>
    <ligand>
        <name>a divalent metal cation</name>
        <dbReference type="ChEBI" id="CHEBI:60240"/>
        <label>2</label>
        <note>catalytic</note>
    </ligand>
</feature>
<feature type="binding site" evidence="6">
    <location>
        <position position="111"/>
    </location>
    <ligand>
        <name>a divalent metal cation</name>
        <dbReference type="ChEBI" id="CHEBI:60240"/>
        <label>2</label>
        <note>catalytic</note>
    </ligand>
</feature>
<dbReference type="PANTHER" id="PTHR43330:SF27">
    <property type="entry name" value="METHIONINE AMINOPEPTIDASE"/>
    <property type="match status" value="1"/>
</dbReference>
<feature type="binding site" evidence="6">
    <location>
        <position position="181"/>
    </location>
    <ligand>
        <name>substrate</name>
    </ligand>
</feature>
<dbReference type="GO" id="GO:0004239">
    <property type="term" value="F:initiator methionyl aminopeptidase activity"/>
    <property type="evidence" value="ECO:0007669"/>
    <property type="project" value="UniProtKB-UniRule"/>
</dbReference>
<dbReference type="EMBL" id="LT629695">
    <property type="protein sequence ID" value="SDH51803.1"/>
    <property type="molecule type" value="Genomic_DNA"/>
</dbReference>
<keyword evidence="5 6" id="KW-0378">Hydrolase</keyword>
<feature type="binding site" evidence="6">
    <location>
        <position position="100"/>
    </location>
    <ligand>
        <name>a divalent metal cation</name>
        <dbReference type="ChEBI" id="CHEBI:60240"/>
        <label>1</label>
    </ligand>
</feature>
<dbReference type="OrthoDB" id="9802055at2"/>
<dbReference type="PANTHER" id="PTHR43330">
    <property type="entry name" value="METHIONINE AMINOPEPTIDASE"/>
    <property type="match status" value="1"/>
</dbReference>
<evidence type="ECO:0000256" key="3">
    <source>
        <dbReference type="ARBA" id="ARBA00022670"/>
    </source>
</evidence>
<feature type="binding site" evidence="6">
    <location>
        <position position="83"/>
    </location>
    <ligand>
        <name>substrate</name>
    </ligand>
</feature>
<keyword evidence="10" id="KW-1185">Reference proteome</keyword>
<dbReference type="InterPro" id="IPR001714">
    <property type="entry name" value="Pept_M24_MAP"/>
</dbReference>
<dbReference type="RefSeq" id="WP_092503812.1">
    <property type="nucleotide sequence ID" value="NZ_LT629695.1"/>
</dbReference>
<organism evidence="9 10">
    <name type="scientific">Agrococcus jejuensis</name>
    <dbReference type="NCBI Taxonomy" id="399736"/>
    <lineage>
        <taxon>Bacteria</taxon>
        <taxon>Bacillati</taxon>
        <taxon>Actinomycetota</taxon>
        <taxon>Actinomycetes</taxon>
        <taxon>Micrococcales</taxon>
        <taxon>Microbacteriaceae</taxon>
        <taxon>Agrococcus</taxon>
    </lineage>
</organism>
<dbReference type="Gene3D" id="3.90.230.10">
    <property type="entry name" value="Creatinase/methionine aminopeptidase superfamily"/>
    <property type="match status" value="1"/>
</dbReference>
<proteinExistence type="inferred from homology"/>
<protein>
    <recommendedName>
        <fullName evidence="6 7">Methionine aminopeptidase</fullName>
        <shortName evidence="6">MAP</shortName>
        <shortName evidence="6">MetAP</shortName>
        <ecNumber evidence="6 7">3.4.11.18</ecNumber>
    </recommendedName>
    <alternativeName>
        <fullName evidence="6">Peptidase M</fullName>
    </alternativeName>
</protein>
<dbReference type="GO" id="GO:0046872">
    <property type="term" value="F:metal ion binding"/>
    <property type="evidence" value="ECO:0007669"/>
    <property type="project" value="UniProtKB-UniRule"/>
</dbReference>
<comment type="subunit">
    <text evidence="6">Monomer.</text>
</comment>
<evidence type="ECO:0000256" key="6">
    <source>
        <dbReference type="HAMAP-Rule" id="MF_01974"/>
    </source>
</evidence>
<sequence length="267" mass="28135">MIEILSAREVEAAKPAGELVGRILQTVRDRVVPGTNLLEIDAWAAEMIKDAGATSCYVDYAPSFGRGPFGFHICTAVEDAVLHGKPYDRVVRQGELLTLDLAVIVDGWACDSALTFGVGGTRPEDVALVDATRVALEAGIAQAQVGNRVGDISNAIGDVLRGAGYTINGQFGGHGIGSTMHQDPHVANDGTAGRGYTLRPGLLLAIEPWVMAGTDELRMDADGWTLRSADGSRTAHSEHTVAITEDGPVVLTRRADEVPPTVAQRAA</sequence>
<accession>A0A1G8D2Q6</accession>
<comment type="function">
    <text evidence="1 6">Removes the N-terminal methionine from nascent proteins. The N-terminal methionine is often cleaved when the second residue in the primary sequence is small and uncharged (Met-Ala-, Cys, Gly, Pro, Ser, Thr, or Val). Requires deformylation of the N(alpha)-formylated initiator methionine before it can be hydrolyzed.</text>
</comment>
<dbReference type="AlphaFoldDB" id="A0A1G8D2Q6"/>
<evidence type="ECO:0000256" key="2">
    <source>
        <dbReference type="ARBA" id="ARBA00022438"/>
    </source>
</evidence>
<dbReference type="NCBIfam" id="TIGR00500">
    <property type="entry name" value="met_pdase_I"/>
    <property type="match status" value="1"/>
</dbReference>